<gene>
    <name evidence="1" type="ORF">CTI12_AA612610</name>
</gene>
<protein>
    <submittedName>
        <fullName evidence="1">Uncharacterized protein</fullName>
    </submittedName>
</protein>
<dbReference type="PANTHER" id="PTHR36323:SF1">
    <property type="entry name" value="MYOTUBULARIN-LIKE PROTEIN"/>
    <property type="match status" value="1"/>
</dbReference>
<reference evidence="1 2" key="1">
    <citation type="journal article" date="2018" name="Mol. Plant">
        <title>The genome of Artemisia annua provides insight into the evolution of Asteraceae family and artemisinin biosynthesis.</title>
        <authorList>
            <person name="Shen Q."/>
            <person name="Zhang L."/>
            <person name="Liao Z."/>
            <person name="Wang S."/>
            <person name="Yan T."/>
            <person name="Shi P."/>
            <person name="Liu M."/>
            <person name="Fu X."/>
            <person name="Pan Q."/>
            <person name="Wang Y."/>
            <person name="Lv Z."/>
            <person name="Lu X."/>
            <person name="Zhang F."/>
            <person name="Jiang W."/>
            <person name="Ma Y."/>
            <person name="Chen M."/>
            <person name="Hao X."/>
            <person name="Li L."/>
            <person name="Tang Y."/>
            <person name="Lv G."/>
            <person name="Zhou Y."/>
            <person name="Sun X."/>
            <person name="Brodelius P.E."/>
            <person name="Rose J.K.C."/>
            <person name="Tang K."/>
        </authorList>
    </citation>
    <scope>NUCLEOTIDE SEQUENCE [LARGE SCALE GENOMIC DNA]</scope>
    <source>
        <strain evidence="2">cv. Huhao1</strain>
        <tissue evidence="1">Leaf</tissue>
    </source>
</reference>
<evidence type="ECO:0000313" key="1">
    <source>
        <dbReference type="EMBL" id="PWA35248.1"/>
    </source>
</evidence>
<comment type="caution">
    <text evidence="1">The sequence shown here is derived from an EMBL/GenBank/DDBJ whole genome shotgun (WGS) entry which is preliminary data.</text>
</comment>
<organism evidence="1 2">
    <name type="scientific">Artemisia annua</name>
    <name type="common">Sweet wormwood</name>
    <dbReference type="NCBI Taxonomy" id="35608"/>
    <lineage>
        <taxon>Eukaryota</taxon>
        <taxon>Viridiplantae</taxon>
        <taxon>Streptophyta</taxon>
        <taxon>Embryophyta</taxon>
        <taxon>Tracheophyta</taxon>
        <taxon>Spermatophyta</taxon>
        <taxon>Magnoliopsida</taxon>
        <taxon>eudicotyledons</taxon>
        <taxon>Gunneridae</taxon>
        <taxon>Pentapetalae</taxon>
        <taxon>asterids</taxon>
        <taxon>campanulids</taxon>
        <taxon>Asterales</taxon>
        <taxon>Asteraceae</taxon>
        <taxon>Asteroideae</taxon>
        <taxon>Anthemideae</taxon>
        <taxon>Artemisiinae</taxon>
        <taxon>Artemisia</taxon>
    </lineage>
</organism>
<accession>A0A2U1KEW0</accession>
<sequence>MSNKAHKSFFMPIICRFSSNDVVVVKPCKVPDSSSTDPSSPKLSCIGQIKKRSTNINNNENNNYRAKSSGPFGQLHQAPKAFSAELWWLKNRSCHASGEMFSTMIKI</sequence>
<proteinExistence type="predicted"/>
<dbReference type="AlphaFoldDB" id="A0A2U1KEW0"/>
<dbReference type="EMBL" id="PKPP01020396">
    <property type="protein sequence ID" value="PWA35248.1"/>
    <property type="molecule type" value="Genomic_DNA"/>
</dbReference>
<dbReference type="PANTHER" id="PTHR36323">
    <property type="entry name" value="MYOTUBULARIN-LIKE PROTEIN"/>
    <property type="match status" value="1"/>
</dbReference>
<name>A0A2U1KEW0_ARTAN</name>
<evidence type="ECO:0000313" key="2">
    <source>
        <dbReference type="Proteomes" id="UP000245207"/>
    </source>
</evidence>
<dbReference type="Proteomes" id="UP000245207">
    <property type="component" value="Unassembled WGS sequence"/>
</dbReference>
<keyword evidence="2" id="KW-1185">Reference proteome</keyword>